<organism evidence="2 3">
    <name type="scientific">Candidatus Faecenecus gallistercoris</name>
    <dbReference type="NCBI Taxonomy" id="2840793"/>
    <lineage>
        <taxon>Bacteria</taxon>
        <taxon>Bacillati</taxon>
        <taxon>Bacillota</taxon>
        <taxon>Bacillota incertae sedis</taxon>
        <taxon>Candidatus Faecenecus</taxon>
    </lineage>
</organism>
<proteinExistence type="predicted"/>
<keyword evidence="1" id="KW-0812">Transmembrane</keyword>
<evidence type="ECO:0000256" key="1">
    <source>
        <dbReference type="SAM" id="Phobius"/>
    </source>
</evidence>
<evidence type="ECO:0000313" key="3">
    <source>
        <dbReference type="Proteomes" id="UP000886725"/>
    </source>
</evidence>
<accession>A0A9D0Z0K3</accession>
<sequence length="52" mass="5832">MKKSMVPFVVLGAMTTVGVASYMYLKNHKEIMAKAKCMIKGMQNDLDDMMSN</sequence>
<gene>
    <name evidence="2" type="ORF">IAC85_00740</name>
</gene>
<keyword evidence="1" id="KW-1133">Transmembrane helix</keyword>
<name>A0A9D0Z0K3_9FIRM</name>
<feature type="transmembrane region" description="Helical" evidence="1">
    <location>
        <begin position="6"/>
        <end position="25"/>
    </location>
</feature>
<dbReference type="Proteomes" id="UP000886725">
    <property type="component" value="Unassembled WGS sequence"/>
</dbReference>
<comment type="caution">
    <text evidence="2">The sequence shown here is derived from an EMBL/GenBank/DDBJ whole genome shotgun (WGS) entry which is preliminary data.</text>
</comment>
<reference evidence="2" key="2">
    <citation type="journal article" date="2021" name="PeerJ">
        <title>Extensive microbial diversity within the chicken gut microbiome revealed by metagenomics and culture.</title>
        <authorList>
            <person name="Gilroy R."/>
            <person name="Ravi A."/>
            <person name="Getino M."/>
            <person name="Pursley I."/>
            <person name="Horton D.L."/>
            <person name="Alikhan N.F."/>
            <person name="Baker D."/>
            <person name="Gharbi K."/>
            <person name="Hall N."/>
            <person name="Watson M."/>
            <person name="Adriaenssens E.M."/>
            <person name="Foster-Nyarko E."/>
            <person name="Jarju S."/>
            <person name="Secka A."/>
            <person name="Antonio M."/>
            <person name="Oren A."/>
            <person name="Chaudhuri R.R."/>
            <person name="La Ragione R."/>
            <person name="Hildebrand F."/>
            <person name="Pallen M.J."/>
        </authorList>
    </citation>
    <scope>NUCLEOTIDE SEQUENCE</scope>
    <source>
        <strain evidence="2">CHK165-10780</strain>
    </source>
</reference>
<dbReference type="EMBL" id="DVFU01000018">
    <property type="protein sequence ID" value="HIQ64245.1"/>
    <property type="molecule type" value="Genomic_DNA"/>
</dbReference>
<keyword evidence="1" id="KW-0472">Membrane</keyword>
<evidence type="ECO:0000313" key="2">
    <source>
        <dbReference type="EMBL" id="HIQ64245.1"/>
    </source>
</evidence>
<protein>
    <submittedName>
        <fullName evidence="2">Uncharacterized protein</fullName>
    </submittedName>
</protein>
<reference evidence="2" key="1">
    <citation type="submission" date="2020-10" db="EMBL/GenBank/DDBJ databases">
        <authorList>
            <person name="Gilroy R."/>
        </authorList>
    </citation>
    <scope>NUCLEOTIDE SEQUENCE</scope>
    <source>
        <strain evidence="2">CHK165-10780</strain>
    </source>
</reference>
<dbReference type="AlphaFoldDB" id="A0A9D0Z0K3"/>